<evidence type="ECO:0000313" key="1">
    <source>
        <dbReference type="EMBL" id="KAG8222665.1"/>
    </source>
</evidence>
<evidence type="ECO:0000313" key="2">
    <source>
        <dbReference type="Proteomes" id="UP000792457"/>
    </source>
</evidence>
<comment type="caution">
    <text evidence="1">The sequence shown here is derived from an EMBL/GenBank/DDBJ whole genome shotgun (WGS) entry which is preliminary data.</text>
</comment>
<dbReference type="OrthoDB" id="6626714at2759"/>
<dbReference type="EMBL" id="KZ308139">
    <property type="protein sequence ID" value="KAG8222665.1"/>
    <property type="molecule type" value="Genomic_DNA"/>
</dbReference>
<protein>
    <submittedName>
        <fullName evidence="1">Uncharacterized protein</fullName>
    </submittedName>
</protein>
<reference evidence="1" key="2">
    <citation type="submission" date="2017-10" db="EMBL/GenBank/DDBJ databases">
        <title>Ladona fulva Genome sequencing and assembly.</title>
        <authorList>
            <person name="Murali S."/>
            <person name="Richards S."/>
            <person name="Bandaranaike D."/>
            <person name="Bellair M."/>
            <person name="Blankenburg K."/>
            <person name="Chao H."/>
            <person name="Dinh H."/>
            <person name="Doddapaneni H."/>
            <person name="Dugan-Rocha S."/>
            <person name="Elkadiri S."/>
            <person name="Gnanaolivu R."/>
            <person name="Hernandez B."/>
            <person name="Skinner E."/>
            <person name="Javaid M."/>
            <person name="Lee S."/>
            <person name="Li M."/>
            <person name="Ming W."/>
            <person name="Munidasa M."/>
            <person name="Muniz J."/>
            <person name="Nguyen L."/>
            <person name="Hughes D."/>
            <person name="Osuji N."/>
            <person name="Pu L.-L."/>
            <person name="Puazo M."/>
            <person name="Qu C."/>
            <person name="Quiroz J."/>
            <person name="Raj R."/>
            <person name="Weissenberger G."/>
            <person name="Xin Y."/>
            <person name="Zou X."/>
            <person name="Han Y."/>
            <person name="Worley K."/>
            <person name="Muzny D."/>
            <person name="Gibbs R."/>
        </authorList>
    </citation>
    <scope>NUCLEOTIDE SEQUENCE</scope>
    <source>
        <strain evidence="1">Sampled in the wild</strain>
    </source>
</reference>
<keyword evidence="2" id="KW-1185">Reference proteome</keyword>
<gene>
    <name evidence="1" type="ORF">J437_LFUL003787</name>
</gene>
<proteinExistence type="predicted"/>
<name>A0A8K0NS46_LADFU</name>
<dbReference type="Proteomes" id="UP000792457">
    <property type="component" value="Unassembled WGS sequence"/>
</dbReference>
<accession>A0A8K0NS46</accession>
<organism evidence="1 2">
    <name type="scientific">Ladona fulva</name>
    <name type="common">Scarce chaser dragonfly</name>
    <name type="synonym">Libellula fulva</name>
    <dbReference type="NCBI Taxonomy" id="123851"/>
    <lineage>
        <taxon>Eukaryota</taxon>
        <taxon>Metazoa</taxon>
        <taxon>Ecdysozoa</taxon>
        <taxon>Arthropoda</taxon>
        <taxon>Hexapoda</taxon>
        <taxon>Insecta</taxon>
        <taxon>Pterygota</taxon>
        <taxon>Palaeoptera</taxon>
        <taxon>Odonata</taxon>
        <taxon>Epiprocta</taxon>
        <taxon>Anisoptera</taxon>
        <taxon>Libelluloidea</taxon>
        <taxon>Libellulidae</taxon>
        <taxon>Ladona</taxon>
    </lineage>
</organism>
<dbReference type="AlphaFoldDB" id="A0A8K0NS46"/>
<sequence length="190" mass="21716">MNSYGKTERACGSIKANFQKEVPGVVTVHWAGKLLPALDARTSKEERLPIVILYLNKEQLIAVPSDQFKITSKDKAALLEVCLFIVSSYVKPWIQCILAVKAPYQDLFFLKSMKAYEKSDKSIAKAALQKIIQHLWYMNDEVFVLSLFDDDVDQETKVKMVENLTKENLSTHGKRYIPSKEELRGPLYDK</sequence>
<reference evidence="1" key="1">
    <citation type="submission" date="2013-04" db="EMBL/GenBank/DDBJ databases">
        <authorList>
            <person name="Qu J."/>
            <person name="Murali S.C."/>
            <person name="Bandaranaike D."/>
            <person name="Bellair M."/>
            <person name="Blankenburg K."/>
            <person name="Chao H."/>
            <person name="Dinh H."/>
            <person name="Doddapaneni H."/>
            <person name="Downs B."/>
            <person name="Dugan-Rocha S."/>
            <person name="Elkadiri S."/>
            <person name="Gnanaolivu R.D."/>
            <person name="Hernandez B."/>
            <person name="Javaid M."/>
            <person name="Jayaseelan J.C."/>
            <person name="Lee S."/>
            <person name="Li M."/>
            <person name="Ming W."/>
            <person name="Munidasa M."/>
            <person name="Muniz J."/>
            <person name="Nguyen L."/>
            <person name="Ongeri F."/>
            <person name="Osuji N."/>
            <person name="Pu L.-L."/>
            <person name="Puazo M."/>
            <person name="Qu C."/>
            <person name="Quiroz J."/>
            <person name="Raj R."/>
            <person name="Weissenberger G."/>
            <person name="Xin Y."/>
            <person name="Zou X."/>
            <person name="Han Y."/>
            <person name="Richards S."/>
            <person name="Worley K."/>
            <person name="Muzny D."/>
            <person name="Gibbs R."/>
        </authorList>
    </citation>
    <scope>NUCLEOTIDE SEQUENCE</scope>
    <source>
        <strain evidence="1">Sampled in the wild</strain>
    </source>
</reference>